<dbReference type="Proteomes" id="UP000003011">
    <property type="component" value="Unassembled WGS sequence"/>
</dbReference>
<dbReference type="HOGENOM" id="CLU_2219790_0_0_9"/>
<gene>
    <name evidence="1" type="ORF">HMPREF9333_01049</name>
</gene>
<dbReference type="EMBL" id="ACZL01000017">
    <property type="protein sequence ID" value="EHI55702.1"/>
    <property type="molecule type" value="Genomic_DNA"/>
</dbReference>
<sequence length="96" mass="11610">MKKYILLAVFFLVGFLIYPYIKVEILTHLYSKEFLYLEKDNCFLANYYFIKVFEYSENIAQIYYRGGSMDLVTYIKKDGKWESYVWETIWSSGSCR</sequence>
<protein>
    <submittedName>
        <fullName evidence="1">Uncharacterized protein</fullName>
    </submittedName>
</protein>
<organism evidence="1 2">
    <name type="scientific">Johnsonella ignava ATCC 51276</name>
    <dbReference type="NCBI Taxonomy" id="679200"/>
    <lineage>
        <taxon>Bacteria</taxon>
        <taxon>Bacillati</taxon>
        <taxon>Bacillota</taxon>
        <taxon>Clostridia</taxon>
        <taxon>Lachnospirales</taxon>
        <taxon>Lachnospiraceae</taxon>
        <taxon>Johnsonella</taxon>
    </lineage>
</organism>
<proteinExistence type="predicted"/>
<dbReference type="RefSeq" id="WP_005540433.1">
    <property type="nucleotide sequence ID" value="NZ_JH378831.1"/>
</dbReference>
<comment type="caution">
    <text evidence="1">The sequence shown here is derived from an EMBL/GenBank/DDBJ whole genome shotgun (WGS) entry which is preliminary data.</text>
</comment>
<reference evidence="1 2" key="1">
    <citation type="submission" date="2011-08" db="EMBL/GenBank/DDBJ databases">
        <title>The Genome Sequence of Johnsonella ignava ATCC 51276.</title>
        <authorList>
            <consortium name="The Broad Institute Genome Sequencing Platform"/>
            <person name="Earl A."/>
            <person name="Ward D."/>
            <person name="Feldgarden M."/>
            <person name="Gevers D."/>
            <person name="Izard J."/>
            <person name="Blanton J.M."/>
            <person name="Baranova O.V."/>
            <person name="Dewhirst F.E."/>
            <person name="Young S.K."/>
            <person name="Zeng Q."/>
            <person name="Gargeya S."/>
            <person name="Fitzgerald M."/>
            <person name="Haas B."/>
            <person name="Abouelleil A."/>
            <person name="Alvarado L."/>
            <person name="Arachchi H.M."/>
            <person name="Berlin A."/>
            <person name="Brown A."/>
            <person name="Chapman S.B."/>
            <person name="Chen Z."/>
            <person name="Dunbar C."/>
            <person name="Freedman E."/>
            <person name="Gearin G."/>
            <person name="Gellesch M."/>
            <person name="Goldberg J."/>
            <person name="Griggs A."/>
            <person name="Gujja S."/>
            <person name="Heiman D."/>
            <person name="Howarth C."/>
            <person name="Larson L."/>
            <person name="Lui A."/>
            <person name="MacDonald P.J.P."/>
            <person name="Montmayeur A."/>
            <person name="Murphy C."/>
            <person name="Neiman D."/>
            <person name="Pearson M."/>
            <person name="Priest M."/>
            <person name="Roberts A."/>
            <person name="Saif S."/>
            <person name="Shea T."/>
            <person name="Shenoy N."/>
            <person name="Sisk P."/>
            <person name="Stolte C."/>
            <person name="Sykes S."/>
            <person name="Wortman J."/>
            <person name="Nusbaum C."/>
            <person name="Birren B."/>
        </authorList>
    </citation>
    <scope>NUCLEOTIDE SEQUENCE [LARGE SCALE GENOMIC DNA]</scope>
    <source>
        <strain evidence="1 2">ATCC 51276</strain>
    </source>
</reference>
<accession>G5GHK9</accession>
<evidence type="ECO:0000313" key="2">
    <source>
        <dbReference type="Proteomes" id="UP000003011"/>
    </source>
</evidence>
<name>G5GHK9_9FIRM</name>
<dbReference type="AlphaFoldDB" id="G5GHK9"/>
<evidence type="ECO:0000313" key="1">
    <source>
        <dbReference type="EMBL" id="EHI55702.1"/>
    </source>
</evidence>
<keyword evidence="2" id="KW-1185">Reference proteome</keyword>